<dbReference type="EMBL" id="CP014352">
    <property type="protein sequence ID" value="AMS06268.1"/>
    <property type="molecule type" value="Genomic_DNA"/>
</dbReference>
<dbReference type="InterPro" id="IPR014718">
    <property type="entry name" value="GH-type_carb-bd"/>
</dbReference>
<dbReference type="PANTHER" id="PTHR11122:SF13">
    <property type="entry name" value="GLUCOSE-6-PHOSPHATE 1-EPIMERASE"/>
    <property type="match status" value="1"/>
</dbReference>
<dbReference type="AlphaFoldDB" id="A0AAC9FCD7"/>
<organism evidence="1 2">
    <name type="scientific">Acidipropionibacterium acidipropionici</name>
    <dbReference type="NCBI Taxonomy" id="1748"/>
    <lineage>
        <taxon>Bacteria</taxon>
        <taxon>Bacillati</taxon>
        <taxon>Actinomycetota</taxon>
        <taxon>Actinomycetes</taxon>
        <taxon>Propionibacteriales</taxon>
        <taxon>Propionibacteriaceae</taxon>
        <taxon>Acidipropionibacterium</taxon>
    </lineage>
</organism>
<evidence type="ECO:0000313" key="2">
    <source>
        <dbReference type="Proteomes" id="UP000075221"/>
    </source>
</evidence>
<accession>A0AAC9FCD7</accession>
<evidence type="ECO:0000313" key="1">
    <source>
        <dbReference type="EMBL" id="AMS06268.1"/>
    </source>
</evidence>
<dbReference type="GO" id="GO:0030246">
    <property type="term" value="F:carbohydrate binding"/>
    <property type="evidence" value="ECO:0007669"/>
    <property type="project" value="InterPro"/>
</dbReference>
<dbReference type="InterPro" id="IPR008183">
    <property type="entry name" value="Aldose_1/G6P_1-epimerase"/>
</dbReference>
<protein>
    <submittedName>
        <fullName evidence="1">D-hexose-6-phosphate mutarotase</fullName>
    </submittedName>
</protein>
<dbReference type="GO" id="GO:0016853">
    <property type="term" value="F:isomerase activity"/>
    <property type="evidence" value="ECO:0007669"/>
    <property type="project" value="InterPro"/>
</dbReference>
<dbReference type="PANTHER" id="PTHR11122">
    <property type="entry name" value="APOSPORY-ASSOCIATED PROTEIN C-RELATED"/>
    <property type="match status" value="1"/>
</dbReference>
<dbReference type="Gene3D" id="2.70.98.10">
    <property type="match status" value="1"/>
</dbReference>
<reference evidence="1 2" key="1">
    <citation type="submission" date="2016-02" db="EMBL/GenBank/DDBJ databases">
        <title>Complete Genome Sequence of Propionibacterium acidipropionici ATCC 55737.</title>
        <authorList>
            <person name="Luna Flores C.H."/>
            <person name="Nielsen L.K."/>
            <person name="Marcellin E."/>
        </authorList>
    </citation>
    <scope>NUCLEOTIDE SEQUENCE [LARGE SCALE GENOMIC DNA]</scope>
    <source>
        <strain evidence="1 2">ATCC 55737</strain>
    </source>
</reference>
<dbReference type="SUPFAM" id="SSF74650">
    <property type="entry name" value="Galactose mutarotase-like"/>
    <property type="match status" value="1"/>
</dbReference>
<dbReference type="Pfam" id="PF01263">
    <property type="entry name" value="Aldose_epim"/>
    <property type="match status" value="1"/>
</dbReference>
<sequence length="283" mass="30744">MGTAVTSPATPLPGELLDRHEGRWLIADHGSQVLAWEPLDGDRRQVLWYDSADPQELPGVIRGGVPICAPWFGHGPDDDQDPQHGLARLSAFDREVLLDGPRFLLVRHTVGPEELGAPFRLVHTVEMTGGSMTLNLEATCTDTVPRRFEAVWHSYFRVGDAARATVTGVEGAAWHNHATGDAGTLASDSLPISPDTDTVLQGSREALSVVDPAWGRRIDVDTQGCPTAVVWNPRMRSGTRTDLTGRSWRGFVCLETGTAKENALMLEPGQDTSLHMRVSVSTL</sequence>
<dbReference type="InterPro" id="IPR011013">
    <property type="entry name" value="Gal_mutarotase_sf_dom"/>
</dbReference>
<gene>
    <name evidence="1" type="ORF">AXH35_13285</name>
</gene>
<proteinExistence type="predicted"/>
<name>A0AAC9FCD7_9ACTN</name>
<dbReference type="Proteomes" id="UP000075221">
    <property type="component" value="Chromosome"/>
</dbReference>
<dbReference type="GO" id="GO:0005975">
    <property type="term" value="P:carbohydrate metabolic process"/>
    <property type="evidence" value="ECO:0007669"/>
    <property type="project" value="InterPro"/>
</dbReference>